<proteinExistence type="predicted"/>
<name>A0A1A8TCL3_9GAMM</name>
<feature type="domain" description="PTS EIIA type-2" evidence="1">
    <location>
        <begin position="5"/>
        <end position="148"/>
    </location>
</feature>
<dbReference type="InterPro" id="IPR016152">
    <property type="entry name" value="PTrfase/Anion_transptr"/>
</dbReference>
<dbReference type="PROSITE" id="PS00372">
    <property type="entry name" value="PTS_EIIA_TYPE_2_HIS"/>
    <property type="match status" value="1"/>
</dbReference>
<dbReference type="STRING" id="1792290.MSP8886_01664"/>
<dbReference type="InterPro" id="IPR051541">
    <property type="entry name" value="PTS_SugarTrans_NitroReg"/>
</dbReference>
<dbReference type="Pfam" id="PF00359">
    <property type="entry name" value="PTS_EIIA_2"/>
    <property type="match status" value="1"/>
</dbReference>
<reference evidence="2 3" key="1">
    <citation type="submission" date="2016-06" db="EMBL/GenBank/DDBJ databases">
        <authorList>
            <person name="Kjaerup R.B."/>
            <person name="Dalgaard T.S."/>
            <person name="Juul-Madsen H.R."/>
        </authorList>
    </citation>
    <scope>NUCLEOTIDE SEQUENCE [LARGE SCALE GENOMIC DNA]</scope>
    <source>
        <strain evidence="2 3">CECT 8886</strain>
    </source>
</reference>
<keyword evidence="2" id="KW-0808">Transferase</keyword>
<organism evidence="2 3">
    <name type="scientific">Marinomonas spartinae</name>
    <dbReference type="NCBI Taxonomy" id="1792290"/>
    <lineage>
        <taxon>Bacteria</taxon>
        <taxon>Pseudomonadati</taxon>
        <taxon>Pseudomonadota</taxon>
        <taxon>Gammaproteobacteria</taxon>
        <taxon>Oceanospirillales</taxon>
        <taxon>Oceanospirillaceae</taxon>
        <taxon>Marinomonas</taxon>
    </lineage>
</organism>
<dbReference type="Proteomes" id="UP000092544">
    <property type="component" value="Unassembled WGS sequence"/>
</dbReference>
<dbReference type="CDD" id="cd00211">
    <property type="entry name" value="PTS_IIA_fru"/>
    <property type="match status" value="1"/>
</dbReference>
<dbReference type="AlphaFoldDB" id="A0A1A8TCL3"/>
<dbReference type="OrthoDB" id="95460at2"/>
<dbReference type="EMBL" id="FLOB01000003">
    <property type="protein sequence ID" value="SBS29997.1"/>
    <property type="molecule type" value="Genomic_DNA"/>
</dbReference>
<dbReference type="PANTHER" id="PTHR47738">
    <property type="entry name" value="PTS SYSTEM FRUCTOSE-LIKE EIIA COMPONENT-RELATED"/>
    <property type="match status" value="1"/>
</dbReference>
<dbReference type="InterPro" id="IPR002178">
    <property type="entry name" value="PTS_EIIA_type-2_dom"/>
</dbReference>
<dbReference type="GO" id="GO:0016740">
    <property type="term" value="F:transferase activity"/>
    <property type="evidence" value="ECO:0007669"/>
    <property type="project" value="UniProtKB-KW"/>
</dbReference>
<dbReference type="Gene3D" id="3.40.930.10">
    <property type="entry name" value="Mannitol-specific EII, Chain A"/>
    <property type="match status" value="1"/>
</dbReference>
<dbReference type="PANTHER" id="PTHR47738:SF1">
    <property type="entry name" value="NITROGEN REGULATORY PROTEIN"/>
    <property type="match status" value="1"/>
</dbReference>
<evidence type="ECO:0000313" key="2">
    <source>
        <dbReference type="EMBL" id="SBS29997.1"/>
    </source>
</evidence>
<evidence type="ECO:0000313" key="3">
    <source>
        <dbReference type="Proteomes" id="UP000092544"/>
    </source>
</evidence>
<evidence type="ECO:0000259" key="1">
    <source>
        <dbReference type="PROSITE" id="PS51094"/>
    </source>
</evidence>
<sequence>MPLKSILKAELVIAKQDIISKKRVLESIAEVASNRLHCDNEAVYEALLGREKLGSTGIGNGIAIPHCRLESANHTALVVMSLQSAINFDSVDKKNVDLIFALIVPPSECDNHLSTLSEIAELAQSTKTLNKLRAAETNQALLAELESLLN</sequence>
<dbReference type="RefSeq" id="WP_067014853.1">
    <property type="nucleotide sequence ID" value="NZ_FLOB01000003.1"/>
</dbReference>
<dbReference type="GO" id="GO:0030295">
    <property type="term" value="F:protein kinase activator activity"/>
    <property type="evidence" value="ECO:0007669"/>
    <property type="project" value="TreeGrafter"/>
</dbReference>
<gene>
    <name evidence="2" type="primary">ptsN</name>
    <name evidence="2" type="ORF">MSP8886_01664</name>
</gene>
<dbReference type="SUPFAM" id="SSF55804">
    <property type="entry name" value="Phoshotransferase/anion transport protein"/>
    <property type="match status" value="1"/>
</dbReference>
<accession>A0A1A8TCL3</accession>
<keyword evidence="3" id="KW-1185">Reference proteome</keyword>
<protein>
    <submittedName>
        <fullName evidence="2">Nitrogen regulatory protein</fullName>
        <ecNumber evidence="2">2.7.1.-</ecNumber>
    </submittedName>
</protein>
<dbReference type="EC" id="2.7.1.-" evidence="2"/>
<dbReference type="PROSITE" id="PS51094">
    <property type="entry name" value="PTS_EIIA_TYPE_2"/>
    <property type="match status" value="1"/>
</dbReference>